<organism evidence="3 4">
    <name type="scientific">Methylorubrum salsuginis</name>
    <dbReference type="NCBI Taxonomy" id="414703"/>
    <lineage>
        <taxon>Bacteria</taxon>
        <taxon>Pseudomonadati</taxon>
        <taxon>Pseudomonadota</taxon>
        <taxon>Alphaproteobacteria</taxon>
        <taxon>Hyphomicrobiales</taxon>
        <taxon>Methylobacteriaceae</taxon>
        <taxon>Methylorubrum</taxon>
    </lineage>
</organism>
<dbReference type="InterPro" id="IPR036390">
    <property type="entry name" value="WH_DNA-bd_sf"/>
</dbReference>
<dbReference type="AlphaFoldDB" id="A0A1I4DUI3"/>
<proteinExistence type="predicted"/>
<feature type="domain" description="HTH lysR-type" evidence="1">
    <location>
        <begin position="44"/>
        <end position="98"/>
    </location>
</feature>
<evidence type="ECO:0000259" key="1">
    <source>
        <dbReference type="Pfam" id="PF00126"/>
    </source>
</evidence>
<evidence type="ECO:0000259" key="2">
    <source>
        <dbReference type="Pfam" id="PF12727"/>
    </source>
</evidence>
<feature type="domain" description="PBP" evidence="2">
    <location>
        <begin position="158"/>
        <end position="333"/>
    </location>
</feature>
<dbReference type="InterPro" id="IPR036388">
    <property type="entry name" value="WH-like_DNA-bd_sf"/>
</dbReference>
<protein>
    <submittedName>
        <fullName evidence="3">ModE molybdate transport repressor domain-containing protein</fullName>
    </submittedName>
</protein>
<keyword evidence="4" id="KW-1185">Reference proteome</keyword>
<dbReference type="OrthoDB" id="9800709at2"/>
<gene>
    <name evidence="3" type="ORF">SAMN04488125_106198</name>
</gene>
<dbReference type="RefSeq" id="WP_091945087.1">
    <property type="nucleotide sequence ID" value="NZ_FOSV01000006.1"/>
</dbReference>
<dbReference type="SUPFAM" id="SSF46785">
    <property type="entry name" value="Winged helix' DNA-binding domain"/>
    <property type="match status" value="1"/>
</dbReference>
<dbReference type="Gene3D" id="3.40.190.10">
    <property type="entry name" value="Periplasmic binding protein-like II"/>
    <property type="match status" value="1"/>
</dbReference>
<dbReference type="SUPFAM" id="SSF53850">
    <property type="entry name" value="Periplasmic binding protein-like II"/>
    <property type="match status" value="1"/>
</dbReference>
<dbReference type="PANTHER" id="PTHR38431">
    <property type="entry name" value="BLL2305 PROTEIN"/>
    <property type="match status" value="1"/>
</dbReference>
<dbReference type="Pfam" id="PF00126">
    <property type="entry name" value="HTH_1"/>
    <property type="match status" value="1"/>
</dbReference>
<dbReference type="GO" id="GO:0003700">
    <property type="term" value="F:DNA-binding transcription factor activity"/>
    <property type="evidence" value="ECO:0007669"/>
    <property type="project" value="InterPro"/>
</dbReference>
<evidence type="ECO:0000313" key="4">
    <source>
        <dbReference type="Proteomes" id="UP000198804"/>
    </source>
</evidence>
<dbReference type="InterPro" id="IPR000847">
    <property type="entry name" value="LysR_HTH_N"/>
</dbReference>
<sequence length="352" mass="36839">MSDSFDPTDRNRTAEHGELAVTLGLGGTVRIGANTLAVSDLTVMFEAIARSGSVQGFADALGLSYRAAWARLQAYEAALGRPLVRKTRGHGTALTEFGAALAEAFSAATFGLEAGFVRETRSVEQRLRRLLTGRAGALTLAASHDPLVVQVLSEGDGIELSVMGSRAALGRLLEGSADAAGFHCGAQGPAEAGPPFSDVHAGAGFVLTPLFEREQGLLLAPGNPRGIRSVTDLAREDVRYVNRQKGSGTRDWFDRMLAEAALSPSAIRGYAVEEFTHQAVAAVIACGAADAGLGVRAAAERLGLDFVTLGWETYYLAVSRSLDAPALADLIGAVRTRAAHMSGYRVVLDGAD</sequence>
<dbReference type="EMBL" id="FOSV01000006">
    <property type="protein sequence ID" value="SFK96599.1"/>
    <property type="molecule type" value="Genomic_DNA"/>
</dbReference>
<dbReference type="InterPro" id="IPR024370">
    <property type="entry name" value="PBP_domain"/>
</dbReference>
<evidence type="ECO:0000313" key="3">
    <source>
        <dbReference type="EMBL" id="SFK96599.1"/>
    </source>
</evidence>
<dbReference type="Proteomes" id="UP000198804">
    <property type="component" value="Unassembled WGS sequence"/>
</dbReference>
<dbReference type="Gene3D" id="1.10.10.10">
    <property type="entry name" value="Winged helix-like DNA-binding domain superfamily/Winged helix DNA-binding domain"/>
    <property type="match status" value="1"/>
</dbReference>
<reference evidence="4" key="1">
    <citation type="submission" date="2016-10" db="EMBL/GenBank/DDBJ databases">
        <authorList>
            <person name="Varghese N."/>
            <person name="Submissions S."/>
        </authorList>
    </citation>
    <scope>NUCLEOTIDE SEQUENCE [LARGE SCALE GENOMIC DNA]</scope>
    <source>
        <strain evidence="4">CGMCC 1.6474</strain>
    </source>
</reference>
<dbReference type="Pfam" id="PF12727">
    <property type="entry name" value="PBP_like"/>
    <property type="match status" value="1"/>
</dbReference>
<dbReference type="PANTHER" id="PTHR38431:SF1">
    <property type="entry name" value="BLL2305 PROTEIN"/>
    <property type="match status" value="1"/>
</dbReference>
<name>A0A1I4DUI3_9HYPH</name>
<accession>A0A1I4DUI3</accession>
<dbReference type="STRING" id="414703.SAMN04488125_106198"/>